<dbReference type="EMBL" id="DXDU01000091">
    <property type="protein sequence ID" value="HIY26591.1"/>
    <property type="molecule type" value="Genomic_DNA"/>
</dbReference>
<comment type="subcellular location">
    <subcellularLocation>
        <location evidence="1">Cell membrane</location>
        <topology evidence="1">Multi-pass membrane protein</topology>
    </subcellularLocation>
</comment>
<evidence type="ECO:0000256" key="2">
    <source>
        <dbReference type="ARBA" id="ARBA00022475"/>
    </source>
</evidence>
<feature type="transmembrane region" description="Helical" evidence="6">
    <location>
        <begin position="127"/>
        <end position="153"/>
    </location>
</feature>
<evidence type="ECO:0000256" key="1">
    <source>
        <dbReference type="ARBA" id="ARBA00004651"/>
    </source>
</evidence>
<dbReference type="PROSITE" id="PS51257">
    <property type="entry name" value="PROKAR_LIPOPROTEIN"/>
    <property type="match status" value="1"/>
</dbReference>
<evidence type="ECO:0000256" key="6">
    <source>
        <dbReference type="SAM" id="Phobius"/>
    </source>
</evidence>
<organism evidence="7 8">
    <name type="scientific">Candidatus Acutalibacter pullistercoris</name>
    <dbReference type="NCBI Taxonomy" id="2838418"/>
    <lineage>
        <taxon>Bacteria</taxon>
        <taxon>Bacillati</taxon>
        <taxon>Bacillota</taxon>
        <taxon>Clostridia</taxon>
        <taxon>Eubacteriales</taxon>
        <taxon>Acutalibacteraceae</taxon>
        <taxon>Acutalibacter</taxon>
    </lineage>
</organism>
<feature type="transmembrane region" description="Helical" evidence="6">
    <location>
        <begin position="198"/>
        <end position="219"/>
    </location>
</feature>
<name>A0A9D2C117_9FIRM</name>
<evidence type="ECO:0000313" key="8">
    <source>
        <dbReference type="Proteomes" id="UP000823915"/>
    </source>
</evidence>
<feature type="transmembrane region" description="Helical" evidence="6">
    <location>
        <begin position="27"/>
        <end position="49"/>
    </location>
</feature>
<reference evidence="7" key="2">
    <citation type="submission" date="2021-04" db="EMBL/GenBank/DDBJ databases">
        <authorList>
            <person name="Gilroy R."/>
        </authorList>
    </citation>
    <scope>NUCLEOTIDE SEQUENCE</scope>
    <source>
        <strain evidence="7">1282</strain>
    </source>
</reference>
<feature type="transmembrane region" description="Helical" evidence="6">
    <location>
        <begin position="86"/>
        <end position="106"/>
    </location>
</feature>
<dbReference type="Pfam" id="PF03631">
    <property type="entry name" value="Virul_fac_BrkB"/>
    <property type="match status" value="1"/>
</dbReference>
<feature type="transmembrane region" description="Helical" evidence="6">
    <location>
        <begin position="173"/>
        <end position="191"/>
    </location>
</feature>
<accession>A0A9D2C117</accession>
<gene>
    <name evidence="7" type="ORF">H9838_05365</name>
</gene>
<feature type="transmembrane region" description="Helical" evidence="6">
    <location>
        <begin position="231"/>
        <end position="253"/>
    </location>
</feature>
<dbReference type="PANTHER" id="PTHR30213">
    <property type="entry name" value="INNER MEMBRANE PROTEIN YHJD"/>
    <property type="match status" value="1"/>
</dbReference>
<dbReference type="Proteomes" id="UP000823915">
    <property type="component" value="Unassembled WGS sequence"/>
</dbReference>
<keyword evidence="3 6" id="KW-0812">Transmembrane</keyword>
<proteinExistence type="predicted"/>
<evidence type="ECO:0000256" key="3">
    <source>
        <dbReference type="ARBA" id="ARBA00022692"/>
    </source>
</evidence>
<keyword evidence="2" id="KW-1003">Cell membrane</keyword>
<keyword evidence="4 6" id="KW-1133">Transmembrane helix</keyword>
<evidence type="ECO:0000256" key="4">
    <source>
        <dbReference type="ARBA" id="ARBA00022989"/>
    </source>
</evidence>
<dbReference type="AlphaFoldDB" id="A0A9D2C117"/>
<protein>
    <submittedName>
        <fullName evidence="7">YihY/virulence factor BrkB family protein</fullName>
    </submittedName>
</protein>
<comment type="caution">
    <text evidence="7">The sequence shown here is derived from an EMBL/GenBank/DDBJ whole genome shotgun (WGS) entry which is preliminary data.</text>
</comment>
<dbReference type="PANTHER" id="PTHR30213:SF0">
    <property type="entry name" value="UPF0761 MEMBRANE PROTEIN YIHY"/>
    <property type="match status" value="1"/>
</dbReference>
<keyword evidence="5 6" id="KW-0472">Membrane</keyword>
<sequence>MKLLKKHVLWFWKRCARDRVDSSAAHGAFFLIISCLPFLAFLLTLMQMIHFSNGVSLIELALESLPPPVAQYLWGLLPPALESSGVMPVAVIAAVWSSSSGMVAIIKGLDQVYEVKTPRSFLRLRVVAALSVVVFALVLVAAAALLVFGTTIYNFLLSHAPPFFAQLLLQFKSLAGFVLLFLFFALMYTFLPRRRVRLWYNLAGAAFTAGGWVLFSYLFSLFVEDFSDFSIYGGLATLVMLMFWLFFCMYILFLGAEVAMWLEQSGIWEDLRLPHRKRPRHGK</sequence>
<dbReference type="NCBIfam" id="TIGR00765">
    <property type="entry name" value="yihY_not_rbn"/>
    <property type="match status" value="1"/>
</dbReference>
<dbReference type="PIRSF" id="PIRSF035875">
    <property type="entry name" value="RNase_BN"/>
    <property type="match status" value="1"/>
</dbReference>
<evidence type="ECO:0000256" key="5">
    <source>
        <dbReference type="ARBA" id="ARBA00023136"/>
    </source>
</evidence>
<reference evidence="7" key="1">
    <citation type="journal article" date="2021" name="PeerJ">
        <title>Extensive microbial diversity within the chicken gut microbiome revealed by metagenomics and culture.</title>
        <authorList>
            <person name="Gilroy R."/>
            <person name="Ravi A."/>
            <person name="Getino M."/>
            <person name="Pursley I."/>
            <person name="Horton D.L."/>
            <person name="Alikhan N.F."/>
            <person name="Baker D."/>
            <person name="Gharbi K."/>
            <person name="Hall N."/>
            <person name="Watson M."/>
            <person name="Adriaenssens E.M."/>
            <person name="Foster-Nyarko E."/>
            <person name="Jarju S."/>
            <person name="Secka A."/>
            <person name="Antonio M."/>
            <person name="Oren A."/>
            <person name="Chaudhuri R.R."/>
            <person name="La Ragione R."/>
            <person name="Hildebrand F."/>
            <person name="Pallen M.J."/>
        </authorList>
    </citation>
    <scope>NUCLEOTIDE SEQUENCE</scope>
    <source>
        <strain evidence="7">1282</strain>
    </source>
</reference>
<dbReference type="GO" id="GO:0005886">
    <property type="term" value="C:plasma membrane"/>
    <property type="evidence" value="ECO:0007669"/>
    <property type="project" value="UniProtKB-SubCell"/>
</dbReference>
<dbReference type="InterPro" id="IPR017039">
    <property type="entry name" value="Virul_fac_BrkB"/>
</dbReference>
<evidence type="ECO:0000313" key="7">
    <source>
        <dbReference type="EMBL" id="HIY26591.1"/>
    </source>
</evidence>